<reference evidence="2" key="2">
    <citation type="submission" date="2021-08" db="EMBL/GenBank/DDBJ databases">
        <authorList>
            <person name="Eriksson T."/>
        </authorList>
    </citation>
    <scope>NUCLEOTIDE SEQUENCE</scope>
    <source>
        <strain evidence="2">Stoneville</strain>
        <tissue evidence="2">Whole head</tissue>
    </source>
</reference>
<organism evidence="2 3">
    <name type="scientific">Tenebrio molitor</name>
    <name type="common">Yellow mealworm beetle</name>
    <dbReference type="NCBI Taxonomy" id="7067"/>
    <lineage>
        <taxon>Eukaryota</taxon>
        <taxon>Metazoa</taxon>
        <taxon>Ecdysozoa</taxon>
        <taxon>Arthropoda</taxon>
        <taxon>Hexapoda</taxon>
        <taxon>Insecta</taxon>
        <taxon>Pterygota</taxon>
        <taxon>Neoptera</taxon>
        <taxon>Endopterygota</taxon>
        <taxon>Coleoptera</taxon>
        <taxon>Polyphaga</taxon>
        <taxon>Cucujiformia</taxon>
        <taxon>Tenebrionidae</taxon>
        <taxon>Tenebrio</taxon>
    </lineage>
</organism>
<gene>
    <name evidence="2" type="ORF">GEV33_005425</name>
</gene>
<dbReference type="AlphaFoldDB" id="A0A8J6HLM8"/>
<proteinExistence type="predicted"/>
<name>A0A8J6HLM8_TENMO</name>
<dbReference type="Proteomes" id="UP000719412">
    <property type="component" value="Unassembled WGS sequence"/>
</dbReference>
<accession>A0A8J6HLM8</accession>
<evidence type="ECO:0000313" key="2">
    <source>
        <dbReference type="EMBL" id="KAH0817366.1"/>
    </source>
</evidence>
<sequence>MDGAEAGGGDGDDEVTFLLRLKPAPTPPTRRRRLNDDKQTVPKGWDVVIERRDAASPQSANGDAPPPLPPRLQPSAPPPEILDDVHWHPKPYYPYPDYRSQGFLMYQQDLIARNSQSFAPVLRNSGCADLISSYSVPPPLLSPGFHVNAGKPPRPQPRTKQETDTDTVSIRKEKQKCTHRTPINPDNCINPNDETFPLSNKRTNKIKNMGSLV</sequence>
<feature type="region of interest" description="Disordered" evidence="1">
    <location>
        <begin position="146"/>
        <end position="201"/>
    </location>
</feature>
<evidence type="ECO:0000313" key="3">
    <source>
        <dbReference type="Proteomes" id="UP000719412"/>
    </source>
</evidence>
<feature type="compositionally biased region" description="Basic and acidic residues" evidence="1">
    <location>
        <begin position="159"/>
        <end position="176"/>
    </location>
</feature>
<evidence type="ECO:0000256" key="1">
    <source>
        <dbReference type="SAM" id="MobiDB-lite"/>
    </source>
</evidence>
<reference evidence="2" key="1">
    <citation type="journal article" date="2020" name="J Insects Food Feed">
        <title>The yellow mealworm (Tenebrio molitor) genome: a resource for the emerging insects as food and feed industry.</title>
        <authorList>
            <person name="Eriksson T."/>
            <person name="Andere A."/>
            <person name="Kelstrup H."/>
            <person name="Emery V."/>
            <person name="Picard C."/>
        </authorList>
    </citation>
    <scope>NUCLEOTIDE SEQUENCE</scope>
    <source>
        <strain evidence="2">Stoneville</strain>
        <tissue evidence="2">Whole head</tissue>
    </source>
</reference>
<feature type="compositionally biased region" description="Low complexity" evidence="1">
    <location>
        <begin position="182"/>
        <end position="193"/>
    </location>
</feature>
<protein>
    <submittedName>
        <fullName evidence="2">Uncharacterized protein</fullName>
    </submittedName>
</protein>
<feature type="compositionally biased region" description="Pro residues" evidence="1">
    <location>
        <begin position="64"/>
        <end position="80"/>
    </location>
</feature>
<feature type="region of interest" description="Disordered" evidence="1">
    <location>
        <begin position="21"/>
        <end position="85"/>
    </location>
</feature>
<comment type="caution">
    <text evidence="2">The sequence shown here is derived from an EMBL/GenBank/DDBJ whole genome shotgun (WGS) entry which is preliminary data.</text>
</comment>
<keyword evidence="3" id="KW-1185">Reference proteome</keyword>
<dbReference type="EMBL" id="JABDTM020019620">
    <property type="protein sequence ID" value="KAH0817366.1"/>
    <property type="molecule type" value="Genomic_DNA"/>
</dbReference>